<evidence type="ECO:0000259" key="2">
    <source>
        <dbReference type="Pfam" id="PF13473"/>
    </source>
</evidence>
<dbReference type="Pfam" id="PF13473">
    <property type="entry name" value="Cupredoxin_1"/>
    <property type="match status" value="1"/>
</dbReference>
<dbReference type="RefSeq" id="WP_111478803.1">
    <property type="nucleotide sequence ID" value="NZ_QHKM01000004.1"/>
</dbReference>
<dbReference type="OrthoDB" id="9800141at2"/>
<accession>A0A328BFK5</accession>
<dbReference type="InterPro" id="IPR008972">
    <property type="entry name" value="Cupredoxin"/>
</dbReference>
<dbReference type="EMBL" id="QHKM01000004">
    <property type="protein sequence ID" value="RAK65893.1"/>
    <property type="molecule type" value="Genomic_DNA"/>
</dbReference>
<keyword evidence="1" id="KW-0472">Membrane</keyword>
<name>A0A328BFK5_9BACT</name>
<sequence>MDFLEIIVTAGGLILAALVVWYFFFSAPAAAVRAVSTAGGAQQVAVTVKGGYSPAVIEVQLGRPVQLNFYRDEDADCSEEVVFPDFNLRRALPAFQTTRIELLPRQPGRFEFTCGMGMLRGSLVVK</sequence>
<feature type="transmembrane region" description="Helical" evidence="1">
    <location>
        <begin position="6"/>
        <end position="25"/>
    </location>
</feature>
<dbReference type="AlphaFoldDB" id="A0A328BFK5"/>
<evidence type="ECO:0000256" key="1">
    <source>
        <dbReference type="SAM" id="Phobius"/>
    </source>
</evidence>
<evidence type="ECO:0000313" key="3">
    <source>
        <dbReference type="EMBL" id="RAK65893.1"/>
    </source>
</evidence>
<dbReference type="SUPFAM" id="SSF49503">
    <property type="entry name" value="Cupredoxins"/>
    <property type="match status" value="1"/>
</dbReference>
<keyword evidence="4" id="KW-1185">Reference proteome</keyword>
<organism evidence="3 4">
    <name type="scientific">Hymenobacter edaphi</name>
    <dbReference type="NCBI Taxonomy" id="2211146"/>
    <lineage>
        <taxon>Bacteria</taxon>
        <taxon>Pseudomonadati</taxon>
        <taxon>Bacteroidota</taxon>
        <taxon>Cytophagia</taxon>
        <taxon>Cytophagales</taxon>
        <taxon>Hymenobacteraceae</taxon>
        <taxon>Hymenobacter</taxon>
    </lineage>
</organism>
<gene>
    <name evidence="3" type="ORF">DLM85_14375</name>
</gene>
<protein>
    <submittedName>
        <fullName evidence="3">Cupredoxin domain-containing protein</fullName>
    </submittedName>
</protein>
<keyword evidence="1" id="KW-1133">Transmembrane helix</keyword>
<proteinExistence type="predicted"/>
<reference evidence="4" key="1">
    <citation type="submission" date="2018-05" db="EMBL/GenBank/DDBJ databases">
        <authorList>
            <person name="Nie L."/>
        </authorList>
    </citation>
    <scope>NUCLEOTIDE SEQUENCE [LARGE SCALE GENOMIC DNA]</scope>
    <source>
        <strain evidence="4">NL</strain>
    </source>
</reference>
<dbReference type="InterPro" id="IPR028096">
    <property type="entry name" value="EfeO_Cupredoxin"/>
</dbReference>
<evidence type="ECO:0000313" key="4">
    <source>
        <dbReference type="Proteomes" id="UP000248553"/>
    </source>
</evidence>
<feature type="domain" description="EfeO-type cupredoxin-like" evidence="2">
    <location>
        <begin position="16"/>
        <end position="125"/>
    </location>
</feature>
<comment type="caution">
    <text evidence="3">The sequence shown here is derived from an EMBL/GenBank/DDBJ whole genome shotgun (WGS) entry which is preliminary data.</text>
</comment>
<dbReference type="Gene3D" id="2.60.40.420">
    <property type="entry name" value="Cupredoxins - blue copper proteins"/>
    <property type="match status" value="1"/>
</dbReference>
<keyword evidence="1" id="KW-0812">Transmembrane</keyword>
<dbReference type="Proteomes" id="UP000248553">
    <property type="component" value="Unassembled WGS sequence"/>
</dbReference>